<dbReference type="InterPro" id="IPR013112">
    <property type="entry name" value="FAD-bd_8"/>
</dbReference>
<feature type="transmembrane region" description="Helical" evidence="15">
    <location>
        <begin position="177"/>
        <end position="194"/>
    </location>
</feature>
<dbReference type="Pfam" id="PF01794">
    <property type="entry name" value="Ferric_reduct"/>
    <property type="match status" value="1"/>
</dbReference>
<evidence type="ECO:0000256" key="10">
    <source>
        <dbReference type="ARBA" id="ARBA00023065"/>
    </source>
</evidence>
<dbReference type="CDD" id="cd06186">
    <property type="entry name" value="NOX_Duox_like_FAD_NADP"/>
    <property type="match status" value="1"/>
</dbReference>
<keyword evidence="12" id="KW-0325">Glycoprotein</keyword>
<dbReference type="InterPro" id="IPR017938">
    <property type="entry name" value="Riboflavin_synthase-like_b-brl"/>
</dbReference>
<dbReference type="GO" id="GO:0015677">
    <property type="term" value="P:copper ion import"/>
    <property type="evidence" value="ECO:0007669"/>
    <property type="project" value="TreeGrafter"/>
</dbReference>
<feature type="compositionally biased region" description="Polar residues" evidence="14">
    <location>
        <begin position="7"/>
        <end position="25"/>
    </location>
</feature>
<feature type="transmembrane region" description="Helical" evidence="15">
    <location>
        <begin position="215"/>
        <end position="232"/>
    </location>
</feature>
<evidence type="ECO:0000256" key="15">
    <source>
        <dbReference type="SAM" id="Phobius"/>
    </source>
</evidence>
<evidence type="ECO:0000256" key="3">
    <source>
        <dbReference type="ARBA" id="ARBA00012668"/>
    </source>
</evidence>
<dbReference type="Pfam" id="PF08030">
    <property type="entry name" value="NAD_binding_6"/>
    <property type="match status" value="1"/>
</dbReference>
<gene>
    <name evidence="18" type="ORF">PGT21_016864</name>
    <name evidence="17" type="ORF">PGTUg99_023490</name>
</gene>
<evidence type="ECO:0000256" key="11">
    <source>
        <dbReference type="ARBA" id="ARBA00023136"/>
    </source>
</evidence>
<dbReference type="InterPro" id="IPR013121">
    <property type="entry name" value="Fe_red_NAD-bd_6"/>
</dbReference>
<dbReference type="Pfam" id="PF08022">
    <property type="entry name" value="FAD_binding_8"/>
    <property type="match status" value="1"/>
</dbReference>
<comment type="catalytic activity">
    <reaction evidence="13">
        <text>2 a Fe(II)-siderophore + NADP(+) + H(+) = 2 a Fe(III)-siderophore + NADPH</text>
        <dbReference type="Rhea" id="RHEA:28795"/>
        <dbReference type="Rhea" id="RHEA-COMP:11342"/>
        <dbReference type="Rhea" id="RHEA-COMP:11344"/>
        <dbReference type="ChEBI" id="CHEBI:15378"/>
        <dbReference type="ChEBI" id="CHEBI:29033"/>
        <dbReference type="ChEBI" id="CHEBI:29034"/>
        <dbReference type="ChEBI" id="CHEBI:57783"/>
        <dbReference type="ChEBI" id="CHEBI:58349"/>
        <dbReference type="EC" id="1.16.1.9"/>
    </reaction>
</comment>
<evidence type="ECO:0000256" key="13">
    <source>
        <dbReference type="ARBA" id="ARBA00048483"/>
    </source>
</evidence>
<keyword evidence="6 15" id="KW-0812">Transmembrane</keyword>
<dbReference type="PROSITE" id="PS51384">
    <property type="entry name" value="FAD_FR"/>
    <property type="match status" value="1"/>
</dbReference>
<evidence type="ECO:0000256" key="4">
    <source>
        <dbReference type="ARBA" id="ARBA00022448"/>
    </source>
</evidence>
<dbReference type="GO" id="GO:0052851">
    <property type="term" value="F:ferric-chelate reductase (NADPH) activity"/>
    <property type="evidence" value="ECO:0007669"/>
    <property type="project" value="UniProtKB-EC"/>
</dbReference>
<feature type="region of interest" description="Disordered" evidence="14">
    <location>
        <begin position="1"/>
        <end position="25"/>
    </location>
</feature>
<dbReference type="SFLD" id="SFLDG01168">
    <property type="entry name" value="Ferric_reductase_subgroup_(FRE"/>
    <property type="match status" value="1"/>
</dbReference>
<dbReference type="AlphaFoldDB" id="A0A5B0PF84"/>
<dbReference type="InterPro" id="IPR000778">
    <property type="entry name" value="Cyt_b245_heavy_chain"/>
</dbReference>
<organism evidence="18 19">
    <name type="scientific">Puccinia graminis f. sp. tritici</name>
    <dbReference type="NCBI Taxonomy" id="56615"/>
    <lineage>
        <taxon>Eukaryota</taxon>
        <taxon>Fungi</taxon>
        <taxon>Dikarya</taxon>
        <taxon>Basidiomycota</taxon>
        <taxon>Pucciniomycotina</taxon>
        <taxon>Pucciniomycetes</taxon>
        <taxon>Pucciniales</taxon>
        <taxon>Pucciniaceae</taxon>
        <taxon>Puccinia</taxon>
    </lineage>
</organism>
<dbReference type="SFLD" id="SFLDS00052">
    <property type="entry name" value="Ferric_Reductase_Domain"/>
    <property type="match status" value="1"/>
</dbReference>
<evidence type="ECO:0000259" key="16">
    <source>
        <dbReference type="PROSITE" id="PS51384"/>
    </source>
</evidence>
<protein>
    <recommendedName>
        <fullName evidence="3">ferric-chelate reductase (NADPH)</fullName>
        <ecNumber evidence="3">1.16.1.9</ecNumber>
    </recommendedName>
</protein>
<feature type="transmembrane region" description="Helical" evidence="15">
    <location>
        <begin position="276"/>
        <end position="296"/>
    </location>
</feature>
<evidence type="ECO:0000256" key="5">
    <source>
        <dbReference type="ARBA" id="ARBA00022475"/>
    </source>
</evidence>
<dbReference type="Gene3D" id="3.40.50.80">
    <property type="entry name" value="Nucleotide-binding domain of ferredoxin-NADP reductase (FNR) module"/>
    <property type="match status" value="1"/>
</dbReference>
<evidence type="ECO:0000256" key="7">
    <source>
        <dbReference type="ARBA" id="ARBA00022982"/>
    </source>
</evidence>
<evidence type="ECO:0000256" key="12">
    <source>
        <dbReference type="ARBA" id="ARBA00023180"/>
    </source>
</evidence>
<keyword evidence="7" id="KW-0249">Electron transport</keyword>
<feature type="domain" description="FAD-binding FR-type" evidence="16">
    <location>
        <begin position="297"/>
        <end position="453"/>
    </location>
</feature>
<dbReference type="GO" id="GO:0006826">
    <property type="term" value="P:iron ion transport"/>
    <property type="evidence" value="ECO:0007669"/>
    <property type="project" value="TreeGrafter"/>
</dbReference>
<dbReference type="InterPro" id="IPR051410">
    <property type="entry name" value="Ferric/Cupric_Reductase"/>
</dbReference>
<keyword evidence="8 15" id="KW-1133">Transmembrane helix</keyword>
<sequence length="623" mass="68174">MSIVESRATNFTSGSGPSNITGSSTTQNTATASLAIKAKLADLNANTATAVQYVLGFQVGSIILALLVASPLIFRHIKTGRYKRGWFLTKNKATPTNLATISIIAQTVNRSPDVPIGRQNTTLQVKFRQIYAMFLLKTIPWIQLTTGRFVLLFVILHGFLFGLIYKNTTEPLGNFKRPGWIAAIFLPLQFLLAMKNSPISLIGKSYERVNYIHRFIGRAIYLLSLIHGFLWGRRKWITSAPIVFKGASLYGLFALVSLSIISLSSIQWIRRKMYQTFLLCHIFGFSAFLLALWFHVPALKPIVVLSASFVGFDYLLVYLKTSIRSAVFTSLPGGVTKVEIDRIGEGWTAGQHVYLRVFKGRNSFEKHPFTIANAPASLSPSGRNTLVLMAKATGDFTSRIHRVGYAEAALVGGDLESRKASVDEKHFQALCEAASDCRLAVAVEGPYGASYLDMSDHETVVLVAGGSGFTYCMSTLEHIIGNAIKGVGLTKKIFVLWTLRDLDMVQVFASDLNRALECARQFRFEVVVRLYITTPLKHGDMNPVPNAQITPNRVDLKEVLSEALESTCWSIDTRGETKGCGLAVGVCGPEGLVVSARSAVSAVDPVLAAKAGGLQMHSEVFGC</sequence>
<keyword evidence="10" id="KW-0406">Ion transport</keyword>
<keyword evidence="9" id="KW-0560">Oxidoreductase</keyword>
<dbReference type="PANTHER" id="PTHR32361">
    <property type="entry name" value="FERRIC/CUPRIC REDUCTASE TRANSMEMBRANE COMPONENT"/>
    <property type="match status" value="1"/>
</dbReference>
<comment type="similarity">
    <text evidence="2">Belongs to the ferric reductase (FRE) family.</text>
</comment>
<dbReference type="SUPFAM" id="SSF52343">
    <property type="entry name" value="Ferredoxin reductase-like, C-terminal NADP-linked domain"/>
    <property type="match status" value="1"/>
</dbReference>
<dbReference type="EMBL" id="VSWC01000054">
    <property type="protein sequence ID" value="KAA1099676.1"/>
    <property type="molecule type" value="Genomic_DNA"/>
</dbReference>
<dbReference type="EMBL" id="VDEP01000372">
    <property type="protein sequence ID" value="KAA1095338.1"/>
    <property type="molecule type" value="Genomic_DNA"/>
</dbReference>
<evidence type="ECO:0000313" key="17">
    <source>
        <dbReference type="EMBL" id="KAA1095338.1"/>
    </source>
</evidence>
<evidence type="ECO:0000313" key="19">
    <source>
        <dbReference type="Proteomes" id="UP000324748"/>
    </source>
</evidence>
<dbReference type="SUPFAM" id="SSF63380">
    <property type="entry name" value="Riboflavin synthase domain-like"/>
    <property type="match status" value="1"/>
</dbReference>
<dbReference type="InterPro" id="IPR013130">
    <property type="entry name" value="Fe3_Rdtase_TM_dom"/>
</dbReference>
<evidence type="ECO:0000313" key="20">
    <source>
        <dbReference type="Proteomes" id="UP000325313"/>
    </source>
</evidence>
<evidence type="ECO:0000313" key="18">
    <source>
        <dbReference type="EMBL" id="KAA1099676.1"/>
    </source>
</evidence>
<dbReference type="Proteomes" id="UP000325313">
    <property type="component" value="Unassembled WGS sequence"/>
</dbReference>
<dbReference type="InterPro" id="IPR039261">
    <property type="entry name" value="FNR_nucleotide-bd"/>
</dbReference>
<keyword evidence="19" id="KW-1185">Reference proteome</keyword>
<name>A0A5B0PF84_PUCGR</name>
<dbReference type="InterPro" id="IPR017927">
    <property type="entry name" value="FAD-bd_FR_type"/>
</dbReference>
<dbReference type="PRINTS" id="PR00466">
    <property type="entry name" value="GP91PHOX"/>
</dbReference>
<dbReference type="PANTHER" id="PTHR32361:SF9">
    <property type="entry name" value="FERRIC REDUCTASE TRANSMEMBRANE COMPONENT 3-RELATED"/>
    <property type="match status" value="1"/>
</dbReference>
<feature type="transmembrane region" description="Helical" evidence="15">
    <location>
        <begin position="50"/>
        <end position="74"/>
    </location>
</feature>
<feature type="transmembrane region" description="Helical" evidence="15">
    <location>
        <begin position="146"/>
        <end position="165"/>
    </location>
</feature>
<evidence type="ECO:0000256" key="2">
    <source>
        <dbReference type="ARBA" id="ARBA00006278"/>
    </source>
</evidence>
<keyword evidence="5" id="KW-1003">Cell membrane</keyword>
<dbReference type="EC" id="1.16.1.9" evidence="3"/>
<evidence type="ECO:0000256" key="8">
    <source>
        <dbReference type="ARBA" id="ARBA00022989"/>
    </source>
</evidence>
<accession>A0A5B0PF84</accession>
<evidence type="ECO:0000256" key="14">
    <source>
        <dbReference type="SAM" id="MobiDB-lite"/>
    </source>
</evidence>
<dbReference type="OrthoDB" id="17725at2759"/>
<evidence type="ECO:0000256" key="6">
    <source>
        <dbReference type="ARBA" id="ARBA00022692"/>
    </source>
</evidence>
<reference evidence="19 20" key="1">
    <citation type="submission" date="2019-05" db="EMBL/GenBank/DDBJ databases">
        <title>Emergence of the Ug99 lineage of the wheat stem rust pathogen through somatic hybridization.</title>
        <authorList>
            <person name="Li F."/>
            <person name="Upadhyaya N.M."/>
            <person name="Sperschneider J."/>
            <person name="Matny O."/>
            <person name="Nguyen-Phuc H."/>
            <person name="Mago R."/>
            <person name="Raley C."/>
            <person name="Miller M.E."/>
            <person name="Silverstein K.A.T."/>
            <person name="Henningsen E."/>
            <person name="Hirsch C.D."/>
            <person name="Visser B."/>
            <person name="Pretorius Z.A."/>
            <person name="Steffenson B.J."/>
            <person name="Schwessinger B."/>
            <person name="Dodds P.N."/>
            <person name="Figueroa M."/>
        </authorList>
    </citation>
    <scope>NUCLEOTIDE SEQUENCE [LARGE SCALE GENOMIC DNA]</scope>
    <source>
        <strain evidence="18">21-0</strain>
        <strain evidence="17 20">Ug99</strain>
    </source>
</reference>
<evidence type="ECO:0000256" key="1">
    <source>
        <dbReference type="ARBA" id="ARBA00004651"/>
    </source>
</evidence>
<keyword evidence="4" id="KW-0813">Transport</keyword>
<proteinExistence type="inferred from homology"/>
<dbReference type="GO" id="GO:0005886">
    <property type="term" value="C:plasma membrane"/>
    <property type="evidence" value="ECO:0007669"/>
    <property type="project" value="UniProtKB-SubCell"/>
</dbReference>
<comment type="subcellular location">
    <subcellularLocation>
        <location evidence="1">Cell membrane</location>
        <topology evidence="1">Multi-pass membrane protein</topology>
    </subcellularLocation>
</comment>
<dbReference type="Proteomes" id="UP000324748">
    <property type="component" value="Unassembled WGS sequence"/>
</dbReference>
<feature type="transmembrane region" description="Helical" evidence="15">
    <location>
        <begin position="247"/>
        <end position="269"/>
    </location>
</feature>
<evidence type="ECO:0000256" key="9">
    <source>
        <dbReference type="ARBA" id="ARBA00023002"/>
    </source>
</evidence>
<keyword evidence="11 15" id="KW-0472">Membrane</keyword>
<dbReference type="FunFam" id="3.40.50.80:FF:000116">
    <property type="entry name" value="Uncharacterized protein"/>
    <property type="match status" value="1"/>
</dbReference>
<comment type="caution">
    <text evidence="18">The sequence shown here is derived from an EMBL/GenBank/DDBJ whole genome shotgun (WGS) entry which is preliminary data.</text>
</comment>
<dbReference type="GO" id="GO:0006879">
    <property type="term" value="P:intracellular iron ion homeostasis"/>
    <property type="evidence" value="ECO:0007669"/>
    <property type="project" value="TreeGrafter"/>
</dbReference>